<dbReference type="Proteomes" id="UP001652620">
    <property type="component" value="Unplaced"/>
</dbReference>
<feature type="transmembrane region" description="Helical" evidence="10">
    <location>
        <begin position="136"/>
        <end position="158"/>
    </location>
</feature>
<feature type="transmembrane region" description="Helical" evidence="10">
    <location>
        <begin position="251"/>
        <end position="278"/>
    </location>
</feature>
<evidence type="ECO:0000256" key="4">
    <source>
        <dbReference type="ARBA" id="ARBA00022692"/>
    </source>
</evidence>
<keyword evidence="3 10" id="KW-0716">Sensory transduction</keyword>
<evidence type="ECO:0000313" key="12">
    <source>
        <dbReference type="RefSeq" id="XP_049317554.1"/>
    </source>
</evidence>
<comment type="caution">
    <text evidence="10">Lacks conserved residue(s) required for the propagation of feature annotation.</text>
</comment>
<dbReference type="PANTHER" id="PTHR21137:SF35">
    <property type="entry name" value="ODORANT RECEPTOR 19A-RELATED"/>
    <property type="match status" value="1"/>
</dbReference>
<feature type="transmembrane region" description="Helical" evidence="10">
    <location>
        <begin position="178"/>
        <end position="195"/>
    </location>
</feature>
<keyword evidence="7 10" id="KW-0472">Membrane</keyword>
<evidence type="ECO:0000256" key="7">
    <source>
        <dbReference type="ARBA" id="ARBA00023136"/>
    </source>
</evidence>
<evidence type="ECO:0000256" key="1">
    <source>
        <dbReference type="ARBA" id="ARBA00004651"/>
    </source>
</evidence>
<evidence type="ECO:0000256" key="2">
    <source>
        <dbReference type="ARBA" id="ARBA00022475"/>
    </source>
</evidence>
<evidence type="ECO:0000256" key="10">
    <source>
        <dbReference type="RuleBase" id="RU351113"/>
    </source>
</evidence>
<evidence type="ECO:0000256" key="3">
    <source>
        <dbReference type="ARBA" id="ARBA00022606"/>
    </source>
</evidence>
<keyword evidence="6 10" id="KW-1133">Transmembrane helix</keyword>
<dbReference type="RefSeq" id="XP_049317554.1">
    <property type="nucleotide sequence ID" value="XM_049461597.1"/>
</dbReference>
<accession>A0ABM3K7U5</accession>
<protein>
    <recommendedName>
        <fullName evidence="10">Odorant receptor</fullName>
    </recommendedName>
</protein>
<evidence type="ECO:0000256" key="5">
    <source>
        <dbReference type="ARBA" id="ARBA00022725"/>
    </source>
</evidence>
<feature type="transmembrane region" description="Helical" evidence="10">
    <location>
        <begin position="38"/>
        <end position="64"/>
    </location>
</feature>
<organism evidence="11 12">
    <name type="scientific">Bactrocera dorsalis</name>
    <name type="common">Oriental fruit fly</name>
    <name type="synonym">Dacus dorsalis</name>
    <dbReference type="NCBI Taxonomy" id="27457"/>
    <lineage>
        <taxon>Eukaryota</taxon>
        <taxon>Metazoa</taxon>
        <taxon>Ecdysozoa</taxon>
        <taxon>Arthropoda</taxon>
        <taxon>Hexapoda</taxon>
        <taxon>Insecta</taxon>
        <taxon>Pterygota</taxon>
        <taxon>Neoptera</taxon>
        <taxon>Endopterygota</taxon>
        <taxon>Diptera</taxon>
        <taxon>Brachycera</taxon>
        <taxon>Muscomorpha</taxon>
        <taxon>Tephritoidea</taxon>
        <taxon>Tephritidae</taxon>
        <taxon>Bactrocera</taxon>
        <taxon>Bactrocera</taxon>
    </lineage>
</organism>
<proteinExistence type="inferred from homology"/>
<keyword evidence="8 10" id="KW-0675">Receptor</keyword>
<keyword evidence="11" id="KW-1185">Reference proteome</keyword>
<evidence type="ECO:0000256" key="6">
    <source>
        <dbReference type="ARBA" id="ARBA00022989"/>
    </source>
</evidence>
<comment type="subcellular location">
    <subcellularLocation>
        <location evidence="1 10">Cell membrane</location>
        <topology evidence="1 10">Multi-pass membrane protein</topology>
    </subcellularLocation>
</comment>
<keyword evidence="9 10" id="KW-0807">Transducer</keyword>
<comment type="similarity">
    <text evidence="10">Belongs to the insect chemoreceptor superfamily. Heteromeric odorant receptor channel (TC 1.A.69) family.</text>
</comment>
<evidence type="ECO:0000256" key="8">
    <source>
        <dbReference type="ARBA" id="ARBA00023170"/>
    </source>
</evidence>
<dbReference type="Pfam" id="PF02949">
    <property type="entry name" value="7tm_6"/>
    <property type="match status" value="1"/>
</dbReference>
<reference evidence="12" key="1">
    <citation type="submission" date="2025-08" db="UniProtKB">
        <authorList>
            <consortium name="RefSeq"/>
        </authorList>
    </citation>
    <scope>IDENTIFICATION</scope>
    <source>
        <tissue evidence="12">Adult</tissue>
    </source>
</reference>
<sequence length="379" mass="43758">MPISDKNWLISGLTVFRFHHVNLRCLGLVPPANRRYRYLYYIYSLLLNSLVTICYPAHLMIGLFQMEQKSDIFKNICVNFTVLACSIKTAALWWRLTDIEQIYALIAKLDERITQPEDMQFYASDTLRRAKRVLNFLILVGVCAFVASEAATIFAGIIGEWHLMYPAYFPFDIEGHYVAAHLYQATGILLIFQNLTNDSFPTMALTILAGHTRLLGKRIARIGNTEGVEQLQRCIEDYKDLLDFRIAIQSFISVTAFVQLLATGINMCVVIFYVIFYVNEVLWFVYYMVYLVAMPLEIFPLCYYGTCMQLEFEQLTYAIFSCNWMDQSAVFKQNLRIFIEQTLRKQIVVTGGMFPVNLDTFFATLKGAYSLFAVVKQMK</sequence>
<keyword evidence="4 10" id="KW-0812">Transmembrane</keyword>
<keyword evidence="2" id="KW-1003">Cell membrane</keyword>
<evidence type="ECO:0000256" key="9">
    <source>
        <dbReference type="ARBA" id="ARBA00023224"/>
    </source>
</evidence>
<keyword evidence="5 10" id="KW-0552">Olfaction</keyword>
<name>A0ABM3K7U5_BACDO</name>
<feature type="transmembrane region" description="Helical" evidence="10">
    <location>
        <begin position="284"/>
        <end position="304"/>
    </location>
</feature>
<dbReference type="GeneID" id="125780083"/>
<evidence type="ECO:0000313" key="11">
    <source>
        <dbReference type="Proteomes" id="UP001652620"/>
    </source>
</evidence>
<dbReference type="PANTHER" id="PTHR21137">
    <property type="entry name" value="ODORANT RECEPTOR"/>
    <property type="match status" value="1"/>
</dbReference>
<gene>
    <name evidence="12" type="primary">LOC125780083</name>
</gene>
<dbReference type="InterPro" id="IPR004117">
    <property type="entry name" value="7tm6_olfct_rcpt"/>
</dbReference>